<proteinExistence type="predicted"/>
<dbReference type="InterPro" id="IPR027417">
    <property type="entry name" value="P-loop_NTPase"/>
</dbReference>
<organism evidence="2 3">
    <name type="scientific">Ditylenchus destructor</name>
    <dbReference type="NCBI Taxonomy" id="166010"/>
    <lineage>
        <taxon>Eukaryota</taxon>
        <taxon>Metazoa</taxon>
        <taxon>Ecdysozoa</taxon>
        <taxon>Nematoda</taxon>
        <taxon>Chromadorea</taxon>
        <taxon>Rhabditida</taxon>
        <taxon>Tylenchina</taxon>
        <taxon>Tylenchomorpha</taxon>
        <taxon>Sphaerularioidea</taxon>
        <taxon>Anguinidae</taxon>
        <taxon>Anguininae</taxon>
        <taxon>Ditylenchus</taxon>
    </lineage>
</organism>
<keyword evidence="3" id="KW-1185">Reference proteome</keyword>
<protein>
    <recommendedName>
        <fullName evidence="1">DUF8206 domain-containing protein</fullName>
    </recommendedName>
</protein>
<reference evidence="2" key="1">
    <citation type="submission" date="2022-01" db="EMBL/GenBank/DDBJ databases">
        <title>Genome Sequence Resource for Two Populations of Ditylenchus destructor, the Migratory Endoparasitic Phytonematode.</title>
        <authorList>
            <person name="Zhang H."/>
            <person name="Lin R."/>
            <person name="Xie B."/>
        </authorList>
    </citation>
    <scope>NUCLEOTIDE SEQUENCE</scope>
    <source>
        <strain evidence="2">BazhouSP</strain>
    </source>
</reference>
<evidence type="ECO:0000313" key="2">
    <source>
        <dbReference type="EMBL" id="KAI1713836.1"/>
    </source>
</evidence>
<comment type="caution">
    <text evidence="2">The sequence shown here is derived from an EMBL/GenBank/DDBJ whole genome shotgun (WGS) entry which is preliminary data.</text>
</comment>
<dbReference type="PANTHER" id="PTHR32046:SF11">
    <property type="entry name" value="IMMUNE-ASSOCIATED NUCLEOTIDE-BINDING PROTEIN 10-LIKE"/>
    <property type="match status" value="1"/>
</dbReference>
<gene>
    <name evidence="2" type="ORF">DdX_08718</name>
</gene>
<sequence length="751" mass="85604">MYTKTPGLIANAPLAAANGDFIKGYSIAEINPQEETIEELRGKLLLKGFVLHNNYVLHAHPIDRPNAWVVADNAQPISNYHLSNSDIAGIDTLVKALSEDPRARRYYRRCQNDILNILILGETGVGKSTWINGIANYVVYGSLNEAQMSNDPKWKIPSRFTIADDDYNVRTIYVGPPDGNENEQTKVGASSTLFPQVYEFMWKGQKVRFIDTPGIGDSRGVPQDKVNLANIFRYIDQYQIENLSAVIILMKPNQKVFTPAFTYCIGELFTHLPKSSTQNVLFGFTGTRPFCYRIAETLAPLQQFLATIEKRQNVSLKVNKDTAFCFDNEAFRFLFASLPENGITFTKEDCKNYAASWDQSVKETQRFLNRVRSLPLHDTTEIVSLNEARQYISMLSKPLASITDMIDRNIKSKDTEMQRIMSLDTNSANFKKELTKTHKKVYYVCENLPRPRTVCTSREHTEMVTDEHGTSQVHYTTHCHAECYLQSVTPKTVGDPELQNCAAMAGGPNCIKCGCLWNVHMHVTYKQIMRSEMVETINEDIKRLLSENGDKRKALQMAVNRLLDTVEEYKTEKEEIGRIAAMFGAFLKKNAIMSYNDAVEEYTKLSIQQAMQQAEITQNPDDIEHVETLRDWLNRYKQQKHYIEIGEAEGCKASEVKGYCKKLLNLKHSGRYIKDMFECEKRVRLQHSRARLTRNVIKEQHVTNILDAANFDTDEGLIDAVHLLGLVIQGFVDGLRVPNEDEEENETSEEE</sequence>
<dbReference type="Gene3D" id="3.40.50.300">
    <property type="entry name" value="P-loop containing nucleotide triphosphate hydrolases"/>
    <property type="match status" value="1"/>
</dbReference>
<feature type="domain" description="DUF8206" evidence="1">
    <location>
        <begin position="448"/>
        <end position="526"/>
    </location>
</feature>
<dbReference type="InterPro" id="IPR058519">
    <property type="entry name" value="DUF8206"/>
</dbReference>
<evidence type="ECO:0000259" key="1">
    <source>
        <dbReference type="Pfam" id="PF26633"/>
    </source>
</evidence>
<accession>A0AAD4N3R0</accession>
<dbReference type="Pfam" id="PF26633">
    <property type="entry name" value="DUF8206"/>
    <property type="match status" value="1"/>
</dbReference>
<name>A0AAD4N3R0_9BILA</name>
<dbReference type="Proteomes" id="UP001201812">
    <property type="component" value="Unassembled WGS sequence"/>
</dbReference>
<evidence type="ECO:0000313" key="3">
    <source>
        <dbReference type="Proteomes" id="UP001201812"/>
    </source>
</evidence>
<dbReference type="PANTHER" id="PTHR32046">
    <property type="entry name" value="G DOMAIN-CONTAINING PROTEIN"/>
    <property type="match status" value="1"/>
</dbReference>
<dbReference type="AlphaFoldDB" id="A0AAD4N3R0"/>
<dbReference type="SUPFAM" id="SSF52540">
    <property type="entry name" value="P-loop containing nucleoside triphosphate hydrolases"/>
    <property type="match status" value="2"/>
</dbReference>
<dbReference type="EMBL" id="JAKKPZ010000014">
    <property type="protein sequence ID" value="KAI1713836.1"/>
    <property type="molecule type" value="Genomic_DNA"/>
</dbReference>